<dbReference type="InterPro" id="IPR056002">
    <property type="entry name" value="DUF7580"/>
</dbReference>
<proteinExistence type="inferred from homology"/>
<name>A0A9N8R772_GIBZA</name>
<dbReference type="Gene3D" id="3.40.50.200">
    <property type="entry name" value="Peptidase S8/S53 domain"/>
    <property type="match status" value="1"/>
</dbReference>
<protein>
    <recommendedName>
        <fullName evidence="9">Peptidase S8/S53 domain-containing protein</fullName>
    </recommendedName>
</protein>
<dbReference type="EMBL" id="CAJPIJ010000010">
    <property type="protein sequence ID" value="CAG1962753.1"/>
    <property type="molecule type" value="Genomic_DNA"/>
</dbReference>
<dbReference type="GO" id="GO:0006508">
    <property type="term" value="P:proteolysis"/>
    <property type="evidence" value="ECO:0007669"/>
    <property type="project" value="UniProtKB-KW"/>
</dbReference>
<dbReference type="SUPFAM" id="SSF52743">
    <property type="entry name" value="Subtilisin-like"/>
    <property type="match status" value="1"/>
</dbReference>
<dbReference type="Pfam" id="PF00082">
    <property type="entry name" value="Peptidase_S8"/>
    <property type="match status" value="1"/>
</dbReference>
<evidence type="ECO:0000256" key="1">
    <source>
        <dbReference type="ARBA" id="ARBA00011073"/>
    </source>
</evidence>
<feature type="domain" description="Peptidase S8/S53" evidence="5">
    <location>
        <begin position="680"/>
        <end position="909"/>
    </location>
</feature>
<dbReference type="PANTHER" id="PTHR43806:SF11">
    <property type="entry name" value="CEREVISIN-RELATED"/>
    <property type="match status" value="1"/>
</dbReference>
<dbReference type="InterPro" id="IPR000209">
    <property type="entry name" value="Peptidase_S8/S53_dom"/>
</dbReference>
<comment type="similarity">
    <text evidence="1">Belongs to the peptidase S8 family.</text>
</comment>
<evidence type="ECO:0000313" key="8">
    <source>
        <dbReference type="Proteomes" id="UP000746612"/>
    </source>
</evidence>
<sequence length="954" mass="106650">MAHNTHGHSTGDTGDPLFTLRMFLAKTKNVIPVFVAGLDTSCILRGKLIVLQRALPSLSDPRTLLALKKMEAPHPHLKTLLRRLDCLLINLDALIDKDVRNLSCQFRDLILRYNNDNDNKPATHTYESAIRGEESASGHPNIDALESILISRERLEVMDPSISDANSTLLSKTANYSTVIKRPDQDDEKRIMGSSEILQLSLTAIWPSLTGDATDLILKEYKVGDQVDNVEDNVEEIINRANAACARLKTFYQALSGALDKCVSSDKHVSKLLLSGLGGVNIGFVVSKCSTDHNEKETGAWYHVPCKIEQVPFLDCSDLQEPELLGQHVLLILGEDGQIWTESMEDMPRATFQSLNASESFISLQELLILVDSDSARITSYAGLSRFTGWATNWFSPRSQTTEHTGVGSALREHTSTIQYLLAESVFHLYSRPSLLDAWQPTSIEFPKTKMQPDFSKPFCLSNMLFADLNTPTQDQLGIDTYYRDAQAFMVRFGLLLLQIHFRKALHVVEGDRKDIKRFQALSVYAKDLRPEETIINNVIKHCMTFRRLLYGLKGGERLTEEDGKSNFRKVFYQYILKPLRADLQLKCPRIALEIQERSAWNPSFDYSHQGIPVLTSKGIKEHIKPSAIPPGVVPYSEQIGQTMVTRPSEVASTWFAKFEEMSEFLDFEDDSPEYTKDPVKVAVLDSGLSEFYQNKPNITYKSFIENPSTHGKDNSEHGTDSVALIQKAYSRVELYVAKVFDGNDADCNTATYMAKAIDWAMQNNVDIISISAGFKEDHAELERQVKKATAGGEMQEILIFAAASNWQDSQGGVAFPARMADRVTCIFCCNGGRRSSREWNPRARTGTSNFTMIGEDVVLDSGKKLKGGTSVSTALAAGLAAKIIDFSRQPDICDFISESTRRKLKTKAGMDSIFKGMSGEPDREGYECIEPWQILPADSKNKASHEKYRITMA</sequence>
<dbReference type="Proteomes" id="UP000746612">
    <property type="component" value="Unassembled WGS sequence"/>
</dbReference>
<evidence type="ECO:0000259" key="5">
    <source>
        <dbReference type="Pfam" id="PF00082"/>
    </source>
</evidence>
<keyword evidence="2" id="KW-0645">Protease</keyword>
<organism evidence="7 8">
    <name type="scientific">Gibberella zeae</name>
    <name type="common">Wheat head blight fungus</name>
    <name type="synonym">Fusarium graminearum</name>
    <dbReference type="NCBI Taxonomy" id="5518"/>
    <lineage>
        <taxon>Eukaryota</taxon>
        <taxon>Fungi</taxon>
        <taxon>Dikarya</taxon>
        <taxon>Ascomycota</taxon>
        <taxon>Pezizomycotina</taxon>
        <taxon>Sordariomycetes</taxon>
        <taxon>Hypocreomycetidae</taxon>
        <taxon>Hypocreales</taxon>
        <taxon>Nectriaceae</taxon>
        <taxon>Fusarium</taxon>
    </lineage>
</organism>
<dbReference type="PANTHER" id="PTHR43806">
    <property type="entry name" value="PEPTIDASE S8"/>
    <property type="match status" value="1"/>
</dbReference>
<evidence type="ECO:0000256" key="2">
    <source>
        <dbReference type="ARBA" id="ARBA00022670"/>
    </source>
</evidence>
<dbReference type="InterPro" id="IPR036852">
    <property type="entry name" value="Peptidase_S8/S53_dom_sf"/>
</dbReference>
<dbReference type="GO" id="GO:0004252">
    <property type="term" value="F:serine-type endopeptidase activity"/>
    <property type="evidence" value="ECO:0007669"/>
    <property type="project" value="InterPro"/>
</dbReference>
<keyword evidence="3" id="KW-0378">Hydrolase</keyword>
<evidence type="ECO:0000259" key="6">
    <source>
        <dbReference type="Pfam" id="PF24476"/>
    </source>
</evidence>
<feature type="domain" description="DUF7580" evidence="6">
    <location>
        <begin position="244"/>
        <end position="585"/>
    </location>
</feature>
<comment type="caution">
    <text evidence="7">The sequence shown here is derived from an EMBL/GenBank/DDBJ whole genome shotgun (WGS) entry which is preliminary data.</text>
</comment>
<evidence type="ECO:0000256" key="3">
    <source>
        <dbReference type="ARBA" id="ARBA00022801"/>
    </source>
</evidence>
<dbReference type="AlphaFoldDB" id="A0A9N8R772"/>
<evidence type="ECO:0008006" key="9">
    <source>
        <dbReference type="Google" id="ProtNLM"/>
    </source>
</evidence>
<dbReference type="Pfam" id="PF24476">
    <property type="entry name" value="DUF7580"/>
    <property type="match status" value="1"/>
</dbReference>
<gene>
    <name evidence="7" type="ORF">MDCFG202_LOCUS3519</name>
</gene>
<reference evidence="7" key="1">
    <citation type="submission" date="2021-03" db="EMBL/GenBank/DDBJ databases">
        <authorList>
            <person name="Alouane T."/>
            <person name="Langin T."/>
            <person name="Bonhomme L."/>
        </authorList>
    </citation>
    <scope>NUCLEOTIDE SEQUENCE</scope>
    <source>
        <strain evidence="7">MDC_Fg202</strain>
    </source>
</reference>
<dbReference type="InterPro" id="IPR050131">
    <property type="entry name" value="Peptidase_S8_subtilisin-like"/>
</dbReference>
<accession>A0A9N8R772</accession>
<evidence type="ECO:0000256" key="4">
    <source>
        <dbReference type="ARBA" id="ARBA00022825"/>
    </source>
</evidence>
<evidence type="ECO:0000313" key="7">
    <source>
        <dbReference type="EMBL" id="CAG1962753.1"/>
    </source>
</evidence>
<keyword evidence="4" id="KW-0720">Serine protease</keyword>